<dbReference type="EMBL" id="MTQA01000047">
    <property type="protein sequence ID" value="PNP84127.1"/>
    <property type="molecule type" value="Genomic_DNA"/>
</dbReference>
<dbReference type="InterPro" id="IPR036259">
    <property type="entry name" value="MFS_trans_sf"/>
</dbReference>
<protein>
    <recommendedName>
        <fullName evidence="7">Major facilitator superfamily (MFS) profile domain-containing protein</fullName>
    </recommendedName>
</protein>
<sequence>MIATATLTDSIGRRPLTVYPYAITVVSVLCLGIICCFDYTAKATSSLLIFFACLATFSTTGASAIGYAFAAEIPQQRLRAQTAGWSLAVPNCIAIIFSFCTPLMINGSAKWGVKTGFFFAGTGTVAVAIAWFILPEAARRTPTEIDEMFEKKVNLRKFDKYVTEVQVHAHELQDRKKAVDEV</sequence>
<evidence type="ECO:0000256" key="4">
    <source>
        <dbReference type="ARBA" id="ARBA00022989"/>
    </source>
</evidence>
<feature type="transmembrane region" description="Helical" evidence="6">
    <location>
        <begin position="47"/>
        <end position="70"/>
    </location>
</feature>
<reference evidence="8 9" key="1">
    <citation type="submission" date="2017-06" db="EMBL/GenBank/DDBJ databases">
        <title>Genome of Fusarium nygamai isolate CS10214.</title>
        <authorList>
            <person name="Gardiner D.M."/>
            <person name="Obanor F."/>
            <person name="Kazan K."/>
        </authorList>
    </citation>
    <scope>NUCLEOTIDE SEQUENCE [LARGE SCALE GENOMIC DNA]</scope>
    <source>
        <strain evidence="8 9">CS10214</strain>
    </source>
</reference>
<keyword evidence="3 6" id="KW-0812">Transmembrane</keyword>
<proteinExistence type="inferred from homology"/>
<feature type="transmembrane region" description="Helical" evidence="6">
    <location>
        <begin position="82"/>
        <end position="105"/>
    </location>
</feature>
<dbReference type="InterPro" id="IPR005828">
    <property type="entry name" value="MFS_sugar_transport-like"/>
</dbReference>
<dbReference type="OrthoDB" id="2544694at2759"/>
<organism evidence="8 9">
    <name type="scientific">Gibberella nygamai</name>
    <name type="common">Bean root rot disease fungus</name>
    <name type="synonym">Fusarium nygamai</name>
    <dbReference type="NCBI Taxonomy" id="42673"/>
    <lineage>
        <taxon>Eukaryota</taxon>
        <taxon>Fungi</taxon>
        <taxon>Dikarya</taxon>
        <taxon>Ascomycota</taxon>
        <taxon>Pezizomycotina</taxon>
        <taxon>Sordariomycetes</taxon>
        <taxon>Hypocreomycetidae</taxon>
        <taxon>Hypocreales</taxon>
        <taxon>Nectriaceae</taxon>
        <taxon>Fusarium</taxon>
        <taxon>Fusarium fujikuroi species complex</taxon>
    </lineage>
</organism>
<evidence type="ECO:0000256" key="5">
    <source>
        <dbReference type="ARBA" id="ARBA00023136"/>
    </source>
</evidence>
<evidence type="ECO:0000256" key="6">
    <source>
        <dbReference type="SAM" id="Phobius"/>
    </source>
</evidence>
<dbReference type="Gene3D" id="1.20.1250.20">
    <property type="entry name" value="MFS general substrate transporter like domains"/>
    <property type="match status" value="1"/>
</dbReference>
<dbReference type="SUPFAM" id="SSF103473">
    <property type="entry name" value="MFS general substrate transporter"/>
    <property type="match status" value="1"/>
</dbReference>
<dbReference type="Pfam" id="PF00083">
    <property type="entry name" value="Sugar_tr"/>
    <property type="match status" value="1"/>
</dbReference>
<keyword evidence="5 6" id="KW-0472">Membrane</keyword>
<gene>
    <name evidence="8" type="ORF">FNYG_02815</name>
</gene>
<feature type="transmembrane region" description="Helical" evidence="6">
    <location>
        <begin position="21"/>
        <end position="41"/>
    </location>
</feature>
<feature type="transmembrane region" description="Helical" evidence="6">
    <location>
        <begin position="117"/>
        <end position="134"/>
    </location>
</feature>
<comment type="similarity">
    <text evidence="2">Belongs to the major facilitator superfamily. Sugar transporter (TC 2.A.1.1) family.</text>
</comment>
<dbReference type="InterPro" id="IPR020846">
    <property type="entry name" value="MFS_dom"/>
</dbReference>
<comment type="caution">
    <text evidence="8">The sequence shown here is derived from an EMBL/GenBank/DDBJ whole genome shotgun (WGS) entry which is preliminary data.</text>
</comment>
<keyword evidence="4 6" id="KW-1133">Transmembrane helix</keyword>
<name>A0A2K0WPB5_GIBNY</name>
<evidence type="ECO:0000256" key="2">
    <source>
        <dbReference type="ARBA" id="ARBA00010992"/>
    </source>
</evidence>
<feature type="domain" description="Major facilitator superfamily (MFS) profile" evidence="7">
    <location>
        <begin position="1"/>
        <end position="138"/>
    </location>
</feature>
<keyword evidence="9" id="KW-1185">Reference proteome</keyword>
<comment type="subcellular location">
    <subcellularLocation>
        <location evidence="1">Membrane</location>
        <topology evidence="1">Multi-pass membrane protein</topology>
    </subcellularLocation>
</comment>
<dbReference type="PANTHER" id="PTHR48022:SF2">
    <property type="entry name" value="PLASTIDIC GLUCOSE TRANSPORTER 4"/>
    <property type="match status" value="1"/>
</dbReference>
<dbReference type="InterPro" id="IPR050360">
    <property type="entry name" value="MFS_Sugar_Transporters"/>
</dbReference>
<evidence type="ECO:0000259" key="7">
    <source>
        <dbReference type="PROSITE" id="PS50850"/>
    </source>
</evidence>
<dbReference type="GO" id="GO:0005351">
    <property type="term" value="F:carbohydrate:proton symporter activity"/>
    <property type="evidence" value="ECO:0007669"/>
    <property type="project" value="TreeGrafter"/>
</dbReference>
<dbReference type="AlphaFoldDB" id="A0A2K0WPB5"/>
<dbReference type="Proteomes" id="UP000236664">
    <property type="component" value="Unassembled WGS sequence"/>
</dbReference>
<evidence type="ECO:0000256" key="3">
    <source>
        <dbReference type="ARBA" id="ARBA00022692"/>
    </source>
</evidence>
<accession>A0A2K0WPB5</accession>
<dbReference type="PANTHER" id="PTHR48022">
    <property type="entry name" value="PLASTIDIC GLUCOSE TRANSPORTER 4"/>
    <property type="match status" value="1"/>
</dbReference>
<evidence type="ECO:0000313" key="9">
    <source>
        <dbReference type="Proteomes" id="UP000236664"/>
    </source>
</evidence>
<evidence type="ECO:0000256" key="1">
    <source>
        <dbReference type="ARBA" id="ARBA00004141"/>
    </source>
</evidence>
<dbReference type="GO" id="GO:0016020">
    <property type="term" value="C:membrane"/>
    <property type="evidence" value="ECO:0007669"/>
    <property type="project" value="UniProtKB-SubCell"/>
</dbReference>
<dbReference type="PROSITE" id="PS50850">
    <property type="entry name" value="MFS"/>
    <property type="match status" value="1"/>
</dbReference>
<evidence type="ECO:0000313" key="8">
    <source>
        <dbReference type="EMBL" id="PNP84127.1"/>
    </source>
</evidence>